<dbReference type="InterPro" id="IPR001647">
    <property type="entry name" value="HTH_TetR"/>
</dbReference>
<dbReference type="InterPro" id="IPR050109">
    <property type="entry name" value="HTH-type_TetR-like_transc_reg"/>
</dbReference>
<evidence type="ECO:0000256" key="3">
    <source>
        <dbReference type="ARBA" id="ARBA00023163"/>
    </source>
</evidence>
<name>A0A2P8DV92_9ACTN</name>
<evidence type="ECO:0000256" key="2">
    <source>
        <dbReference type="ARBA" id="ARBA00023125"/>
    </source>
</evidence>
<dbReference type="PANTHER" id="PTHR30055">
    <property type="entry name" value="HTH-TYPE TRANSCRIPTIONAL REGULATOR RUTR"/>
    <property type="match status" value="1"/>
</dbReference>
<accession>A0A2P8DV92</accession>
<evidence type="ECO:0000313" key="6">
    <source>
        <dbReference type="EMBL" id="PSL01158.1"/>
    </source>
</evidence>
<sequence length="208" mass="22454">MPRVSCERGLRERKKAATRAALAAAASRLAIEHGADHVTVEAIAAEADVSPRTFHNYFSSREEAMVASVVDFGWNLTDRLQERPADEPIWDALRDVIVGSVDASPQARERIAAQFEMFAGNPAVLASQLAALDGMRIRFASVVAARTGTDAGYDMYPHLVASAAANALKTAYDLWATRRDVGLIDLVDQAFAMIRAGLPEPGRSEPCS</sequence>
<dbReference type="PANTHER" id="PTHR30055:SF238">
    <property type="entry name" value="MYCOFACTOCIN BIOSYNTHESIS TRANSCRIPTIONAL REGULATOR MFTR-RELATED"/>
    <property type="match status" value="1"/>
</dbReference>
<evidence type="ECO:0000259" key="5">
    <source>
        <dbReference type="PROSITE" id="PS50977"/>
    </source>
</evidence>
<dbReference type="Proteomes" id="UP000243528">
    <property type="component" value="Unassembled WGS sequence"/>
</dbReference>
<keyword evidence="1" id="KW-0805">Transcription regulation</keyword>
<dbReference type="InterPro" id="IPR041347">
    <property type="entry name" value="MftR_C"/>
</dbReference>
<dbReference type="PROSITE" id="PS50977">
    <property type="entry name" value="HTH_TETR_2"/>
    <property type="match status" value="1"/>
</dbReference>
<dbReference type="GO" id="GO:0003700">
    <property type="term" value="F:DNA-binding transcription factor activity"/>
    <property type="evidence" value="ECO:0007669"/>
    <property type="project" value="TreeGrafter"/>
</dbReference>
<dbReference type="Pfam" id="PF17754">
    <property type="entry name" value="TetR_C_14"/>
    <property type="match status" value="1"/>
</dbReference>
<dbReference type="AlphaFoldDB" id="A0A2P8DV92"/>
<dbReference type="Pfam" id="PF00440">
    <property type="entry name" value="TetR_N"/>
    <property type="match status" value="1"/>
</dbReference>
<dbReference type="Gene3D" id="1.10.357.10">
    <property type="entry name" value="Tetracycline Repressor, domain 2"/>
    <property type="match status" value="1"/>
</dbReference>
<feature type="DNA-binding region" description="H-T-H motif" evidence="4">
    <location>
        <begin position="39"/>
        <end position="58"/>
    </location>
</feature>
<dbReference type="GO" id="GO:0000976">
    <property type="term" value="F:transcription cis-regulatory region binding"/>
    <property type="evidence" value="ECO:0007669"/>
    <property type="project" value="TreeGrafter"/>
</dbReference>
<protein>
    <submittedName>
        <fullName evidence="6">TetR family transcriptional regulator</fullName>
    </submittedName>
</protein>
<dbReference type="Gene3D" id="1.10.10.60">
    <property type="entry name" value="Homeodomain-like"/>
    <property type="match status" value="1"/>
</dbReference>
<feature type="domain" description="HTH tetR-type" evidence="5">
    <location>
        <begin position="16"/>
        <end position="76"/>
    </location>
</feature>
<organism evidence="6 7">
    <name type="scientific">Haloactinopolyspora alba</name>
    <dbReference type="NCBI Taxonomy" id="648780"/>
    <lineage>
        <taxon>Bacteria</taxon>
        <taxon>Bacillati</taxon>
        <taxon>Actinomycetota</taxon>
        <taxon>Actinomycetes</taxon>
        <taxon>Jiangellales</taxon>
        <taxon>Jiangellaceae</taxon>
        <taxon>Haloactinopolyspora</taxon>
    </lineage>
</organism>
<keyword evidence="2 4" id="KW-0238">DNA-binding</keyword>
<reference evidence="6 7" key="1">
    <citation type="submission" date="2018-03" db="EMBL/GenBank/DDBJ databases">
        <title>Genomic Encyclopedia of Archaeal and Bacterial Type Strains, Phase II (KMG-II): from individual species to whole genera.</title>
        <authorList>
            <person name="Goeker M."/>
        </authorList>
    </citation>
    <scope>NUCLEOTIDE SEQUENCE [LARGE SCALE GENOMIC DNA]</scope>
    <source>
        <strain evidence="6 7">DSM 45211</strain>
    </source>
</reference>
<proteinExistence type="predicted"/>
<keyword evidence="7" id="KW-1185">Reference proteome</keyword>
<dbReference type="SUPFAM" id="SSF46689">
    <property type="entry name" value="Homeodomain-like"/>
    <property type="match status" value="1"/>
</dbReference>
<evidence type="ECO:0000256" key="4">
    <source>
        <dbReference type="PROSITE-ProRule" id="PRU00335"/>
    </source>
</evidence>
<comment type="caution">
    <text evidence="6">The sequence shown here is derived from an EMBL/GenBank/DDBJ whole genome shotgun (WGS) entry which is preliminary data.</text>
</comment>
<dbReference type="EMBL" id="PYGE01000015">
    <property type="protein sequence ID" value="PSL01158.1"/>
    <property type="molecule type" value="Genomic_DNA"/>
</dbReference>
<gene>
    <name evidence="6" type="ORF">CLV30_11594</name>
</gene>
<evidence type="ECO:0000256" key="1">
    <source>
        <dbReference type="ARBA" id="ARBA00023015"/>
    </source>
</evidence>
<dbReference type="InterPro" id="IPR009057">
    <property type="entry name" value="Homeodomain-like_sf"/>
</dbReference>
<evidence type="ECO:0000313" key="7">
    <source>
        <dbReference type="Proteomes" id="UP000243528"/>
    </source>
</evidence>
<keyword evidence="3" id="KW-0804">Transcription</keyword>